<evidence type="ECO:0000256" key="2">
    <source>
        <dbReference type="ARBA" id="ARBA00022553"/>
    </source>
</evidence>
<dbReference type="InterPro" id="IPR014031">
    <property type="entry name" value="Ketoacyl_synth_C"/>
</dbReference>
<dbReference type="GO" id="GO:0005886">
    <property type="term" value="C:plasma membrane"/>
    <property type="evidence" value="ECO:0007669"/>
    <property type="project" value="TreeGrafter"/>
</dbReference>
<dbReference type="FunFam" id="3.40.366.10:FF:000002">
    <property type="entry name" value="Probable polyketide synthase 2"/>
    <property type="match status" value="1"/>
</dbReference>
<reference evidence="9 10" key="1">
    <citation type="submission" date="2016-11" db="EMBL/GenBank/DDBJ databases">
        <title>Draft Genome Sequences of Nine Cyanobacterial Strains from Diverse Habitats.</title>
        <authorList>
            <person name="Zhu T."/>
            <person name="Hou S."/>
            <person name="Lu X."/>
            <person name="Hess W.R."/>
        </authorList>
    </citation>
    <scope>NUCLEOTIDE SEQUENCE [LARGE SCALE GENOMIC DNA]</scope>
    <source>
        <strain evidence="9 10">NIES-592</strain>
    </source>
</reference>
<dbReference type="Pfam" id="PF00109">
    <property type="entry name" value="ketoacyl-synt"/>
    <property type="match status" value="1"/>
</dbReference>
<dbReference type="SMART" id="SM00827">
    <property type="entry name" value="PKS_AT"/>
    <property type="match status" value="1"/>
</dbReference>
<dbReference type="GO" id="GO:0006633">
    <property type="term" value="P:fatty acid biosynthetic process"/>
    <property type="evidence" value="ECO:0007669"/>
    <property type="project" value="InterPro"/>
</dbReference>
<dbReference type="InterPro" id="IPR049490">
    <property type="entry name" value="C883_1060-like_KR_N"/>
</dbReference>
<dbReference type="PROSITE" id="PS00012">
    <property type="entry name" value="PHOSPHOPANTETHEINE"/>
    <property type="match status" value="1"/>
</dbReference>
<dbReference type="CDD" id="cd00833">
    <property type="entry name" value="PKS"/>
    <property type="match status" value="1"/>
</dbReference>
<dbReference type="InterPro" id="IPR050091">
    <property type="entry name" value="PKS_NRPS_Biosynth_Enz"/>
</dbReference>
<dbReference type="CDD" id="cd08953">
    <property type="entry name" value="KR_2_SDR_x"/>
    <property type="match status" value="1"/>
</dbReference>
<dbReference type="InterPro" id="IPR013968">
    <property type="entry name" value="PKS_KR"/>
</dbReference>
<dbReference type="Pfam" id="PF00550">
    <property type="entry name" value="PP-binding"/>
    <property type="match status" value="1"/>
</dbReference>
<name>A0A1U7H120_9CYAN</name>
<sequence length="1570" mass="175102">MSHTVEFSRNGLEIAIIGMAGRFPGAKNIEEFWQNLRNGVESITTFTNEELLAGGIDPDLLNDPNYVKAGAVLEDIELFDAEFFGFNPREAEIIDPQHRLFLECAWEAMENAGYNSKMYSGLIGVYAGAGSNNYVLNIYSNQNIRSSIDRNQLFFGNDKDFLATRVSYKLDLEGPAVGIQTACSTSLVAVHLACRGLLSGECDIALAGGVAIDVPQKEGYLYQEGGIVSPDGRCRAFDAKAQGTVFSNGVGIVVLKRLEDAIADGDCIHAVIKGSAINNDGAFKVSYTAPRIDGQAKVIKAAQVMAEVDPETITYIEAHGTGTSLGDPIEISALTQVFRASTDKKGFCAVGSVKTNIGHSDITAGVAGLIKTVLALKYKEIPPSLHFQQPNPEIDFGNSPFYVNTTLSQWQTNRTPRRAGVSSFGIGGTNAHVILEEAPVVQTRHDASVQSRPWHLLLLSAKTRTALETATANLVAYLQQHRDLNLADVAYTLQVGRQAFEHRFMVVCQNLEDAVKQLEFANQEQGSTYLKELHNRPVVFMFPGQGAQYVNMGRELYQTEPIFREEVNRCCELLKPHLDIDLRHVLYPSEEQIEAATHQLQQTYITQPALFVIEYALSQLWMAWGIHPEAMIGHSIGEYVAACLAGVLSLEDALTLVAVRGQLMQELPTGAMLSVHLAEDDVQPWLGEEVSLAASNASNLCVVSGSEEAIAHLQSRLTDQGVECRRLHTSHAFHSPMMDSILESFTNQVEKIKLNPPQISFISNLTGTWITAKEATDPTYWAKHLRQTVRFAQGMAELMTQPERILLEVGPGMTLSTFARQSRTDEPTVLATLRHPKYQKSDSAFLLTTVGQLWLASVQVDWYKFHAQQSRQRIPLPTYPFQRQRYWIEAQKVDNSHPQIKLTRKPNMADWFYVPAWKRVMLLEPWKTEGLNQHKSCWLIFVDSCGVGSQIAKRLEQAGQDVIIVTIGEEFTKLSDSVYTINPQQQNDYTTLMQTLRELGKTPQNIAHFWGVTANTTSLGKTLHPKTQLGVEDFCKSQDLVFYSLLFLAQQLTKHHLTTPVQIIAITNNMHEVVGQEQLQPEKATVLGPCKAIAQEYPHITCRSVDIVIPESETFLEKQLIDQLMAELTQQPSDLVVAYRNGHRWVQTFEPIQLNEVVPEKTRLREGGVYLIVGDPVKGLGLVFAEYLAQTIHAKLILIENSELPARNEWEQWLATHDQHNNISDQIRRIQTLEELSGDVLIIKADVVNEEQMQQAMTIAYERFGQIHGVFYVPEISGNEKSTLSIHEIGRTECEQEFQSKVHGLIVLEKVLQDKKLDFYLLQSSLSSILGGLGLVAYSAAYLFMDAFVHQKKQQNSVPWFSVNRQAFISDLEKEKYVSLGSTATELFMTPKEVWEAFQRILSMGSANQIVVSTGDLQARINQSLKLKPLETVSNSKNSQQADSFSQHSRPNLQTVYVAPRNEIEQTIANIWQEILGVSLVGVNDDFFELGGHSLLAVQVTSRLRETFQVDLPLNSILFEASTVAGLAAVIAQQQPQQEELEEMVALLQEVKNLSAEEVQAEMAKDFWSS</sequence>
<dbReference type="Gene3D" id="3.40.50.1820">
    <property type="entry name" value="alpha/beta hydrolase"/>
    <property type="match status" value="1"/>
</dbReference>
<dbReference type="GO" id="GO:0044550">
    <property type="term" value="P:secondary metabolite biosynthetic process"/>
    <property type="evidence" value="ECO:0007669"/>
    <property type="project" value="UniProtKB-ARBA"/>
</dbReference>
<dbReference type="SUPFAM" id="SSF51735">
    <property type="entry name" value="NAD(P)-binding Rossmann-fold domains"/>
    <property type="match status" value="2"/>
</dbReference>
<dbReference type="InterPro" id="IPR014043">
    <property type="entry name" value="Acyl_transferase_dom"/>
</dbReference>
<dbReference type="InterPro" id="IPR020841">
    <property type="entry name" value="PKS_Beta-ketoAc_synthase_dom"/>
</dbReference>
<dbReference type="Gene3D" id="3.40.366.10">
    <property type="entry name" value="Malonyl-Coenzyme A Acyl Carrier Protein, domain 2"/>
    <property type="match status" value="1"/>
</dbReference>
<dbReference type="PROSITE" id="PS52004">
    <property type="entry name" value="KS3_2"/>
    <property type="match status" value="1"/>
</dbReference>
<comment type="caution">
    <text evidence="9">The sequence shown here is derived from an EMBL/GenBank/DDBJ whole genome shotgun (WGS) entry which is preliminary data.</text>
</comment>
<dbReference type="GO" id="GO:0071770">
    <property type="term" value="P:DIM/DIP cell wall layer assembly"/>
    <property type="evidence" value="ECO:0007669"/>
    <property type="project" value="TreeGrafter"/>
</dbReference>
<keyword evidence="4" id="KW-0276">Fatty acid metabolism</keyword>
<dbReference type="SUPFAM" id="SSF52151">
    <property type="entry name" value="FabD/lysophospholipase-like"/>
    <property type="match status" value="1"/>
</dbReference>
<dbReference type="GO" id="GO:0004312">
    <property type="term" value="F:fatty acid synthase activity"/>
    <property type="evidence" value="ECO:0007669"/>
    <property type="project" value="TreeGrafter"/>
</dbReference>
<protein>
    <submittedName>
        <fullName evidence="9">Polyketide synthase</fullName>
    </submittedName>
</protein>
<dbReference type="PROSITE" id="PS00606">
    <property type="entry name" value="KS3_1"/>
    <property type="match status" value="1"/>
</dbReference>
<evidence type="ECO:0000259" key="8">
    <source>
        <dbReference type="PROSITE" id="PS52004"/>
    </source>
</evidence>
<dbReference type="Pfam" id="PF21394">
    <property type="entry name" value="Beta-ketacyl_N"/>
    <property type="match status" value="1"/>
</dbReference>
<dbReference type="SMART" id="SM00822">
    <property type="entry name" value="PKS_KR"/>
    <property type="match status" value="1"/>
</dbReference>
<evidence type="ECO:0000313" key="10">
    <source>
        <dbReference type="Proteomes" id="UP000186391"/>
    </source>
</evidence>
<dbReference type="Pfam" id="PF08659">
    <property type="entry name" value="KR"/>
    <property type="match status" value="1"/>
</dbReference>
<keyword evidence="2" id="KW-0597">Phosphoprotein</keyword>
<dbReference type="SMART" id="SM00825">
    <property type="entry name" value="PKS_KS"/>
    <property type="match status" value="1"/>
</dbReference>
<dbReference type="PANTHER" id="PTHR43775">
    <property type="entry name" value="FATTY ACID SYNTHASE"/>
    <property type="match status" value="1"/>
</dbReference>
<dbReference type="GO" id="GO:0004315">
    <property type="term" value="F:3-oxoacyl-[acyl-carrier-protein] synthase activity"/>
    <property type="evidence" value="ECO:0007669"/>
    <property type="project" value="InterPro"/>
</dbReference>
<dbReference type="SMART" id="SM00823">
    <property type="entry name" value="PKS_PP"/>
    <property type="match status" value="1"/>
</dbReference>
<dbReference type="SUPFAM" id="SSF53901">
    <property type="entry name" value="Thiolase-like"/>
    <property type="match status" value="1"/>
</dbReference>
<evidence type="ECO:0000256" key="6">
    <source>
        <dbReference type="ARBA" id="ARBA00023268"/>
    </source>
</evidence>
<keyword evidence="6" id="KW-0511">Multifunctional enzyme</keyword>
<dbReference type="Pfam" id="PF02801">
    <property type="entry name" value="Ketoacyl-synt_C"/>
    <property type="match status" value="1"/>
</dbReference>
<accession>A0A1U7H120</accession>
<dbReference type="Gene3D" id="3.40.50.720">
    <property type="entry name" value="NAD(P)-binding Rossmann-like Domain"/>
    <property type="match status" value="1"/>
</dbReference>
<dbReference type="InterPro" id="IPR016039">
    <property type="entry name" value="Thiolase-like"/>
</dbReference>
<dbReference type="FunFam" id="1.10.1200.10:FF:000016">
    <property type="entry name" value="Non-ribosomal peptide synthase"/>
    <property type="match status" value="1"/>
</dbReference>
<keyword evidence="1" id="KW-0596">Phosphopantetheine</keyword>
<dbReference type="SUPFAM" id="SSF55048">
    <property type="entry name" value="Probable ACP-binding domain of malonyl-CoA ACP transacylase"/>
    <property type="match status" value="1"/>
</dbReference>
<dbReference type="Pfam" id="PF00698">
    <property type="entry name" value="Acyl_transf_1"/>
    <property type="match status" value="1"/>
</dbReference>
<dbReference type="InterPro" id="IPR006162">
    <property type="entry name" value="Ppantetheine_attach_site"/>
</dbReference>
<evidence type="ECO:0000256" key="5">
    <source>
        <dbReference type="ARBA" id="ARBA00023098"/>
    </source>
</evidence>
<dbReference type="PROSITE" id="PS50075">
    <property type="entry name" value="CARRIER"/>
    <property type="match status" value="1"/>
</dbReference>
<dbReference type="Pfam" id="PF22621">
    <property type="entry name" value="CurL-like_PKS_C"/>
    <property type="match status" value="1"/>
</dbReference>
<proteinExistence type="predicted"/>
<organism evidence="9 10">
    <name type="scientific">Fischerella major NIES-592</name>
    <dbReference type="NCBI Taxonomy" id="210994"/>
    <lineage>
        <taxon>Bacteria</taxon>
        <taxon>Bacillati</taxon>
        <taxon>Cyanobacteriota</taxon>
        <taxon>Cyanophyceae</taxon>
        <taxon>Nostocales</taxon>
        <taxon>Hapalosiphonaceae</taxon>
        <taxon>Fischerella</taxon>
    </lineage>
</organism>
<dbReference type="OrthoDB" id="499075at2"/>
<keyword evidence="3" id="KW-0808">Transferase</keyword>
<evidence type="ECO:0000256" key="3">
    <source>
        <dbReference type="ARBA" id="ARBA00022679"/>
    </source>
</evidence>
<dbReference type="GO" id="GO:0005737">
    <property type="term" value="C:cytoplasm"/>
    <property type="evidence" value="ECO:0007669"/>
    <property type="project" value="TreeGrafter"/>
</dbReference>
<dbReference type="InterPro" id="IPR029058">
    <property type="entry name" value="AB_hydrolase_fold"/>
</dbReference>
<dbReference type="Gene3D" id="3.30.70.250">
    <property type="entry name" value="Malonyl-CoA ACP transacylase, ACP-binding"/>
    <property type="match status" value="1"/>
</dbReference>
<dbReference type="EMBL" id="MRCA01000003">
    <property type="protein sequence ID" value="OKH14702.1"/>
    <property type="molecule type" value="Genomic_DNA"/>
</dbReference>
<dbReference type="FunFam" id="3.40.47.10:FF:000042">
    <property type="entry name" value="Polyketide synthase Pks13"/>
    <property type="match status" value="1"/>
</dbReference>
<evidence type="ECO:0000313" key="9">
    <source>
        <dbReference type="EMBL" id="OKH14702.1"/>
    </source>
</evidence>
<evidence type="ECO:0000256" key="1">
    <source>
        <dbReference type="ARBA" id="ARBA00022450"/>
    </source>
</evidence>
<dbReference type="SUPFAM" id="SSF47336">
    <property type="entry name" value="ACP-like"/>
    <property type="match status" value="1"/>
</dbReference>
<dbReference type="RefSeq" id="WP_073555336.1">
    <property type="nucleotide sequence ID" value="NZ_MRCA01000003.1"/>
</dbReference>
<dbReference type="InterPro" id="IPR009081">
    <property type="entry name" value="PP-bd_ACP"/>
</dbReference>
<feature type="domain" description="Ketosynthase family 3 (KS3)" evidence="8">
    <location>
        <begin position="11"/>
        <end position="437"/>
    </location>
</feature>
<dbReference type="InterPro" id="IPR016036">
    <property type="entry name" value="Malonyl_transacylase_ACP-bd"/>
</dbReference>
<dbReference type="InterPro" id="IPR036291">
    <property type="entry name" value="NAD(P)-bd_dom_sf"/>
</dbReference>
<dbReference type="InterPro" id="IPR018201">
    <property type="entry name" value="Ketoacyl_synth_AS"/>
</dbReference>
<feature type="domain" description="Carrier" evidence="7">
    <location>
        <begin position="1459"/>
        <end position="1535"/>
    </location>
</feature>
<dbReference type="InterPro" id="IPR001227">
    <property type="entry name" value="Ac_transferase_dom_sf"/>
</dbReference>
<dbReference type="GO" id="GO:0031177">
    <property type="term" value="F:phosphopantetheine binding"/>
    <property type="evidence" value="ECO:0007669"/>
    <property type="project" value="InterPro"/>
</dbReference>
<keyword evidence="10" id="KW-1185">Reference proteome</keyword>
<dbReference type="InterPro" id="IPR036736">
    <property type="entry name" value="ACP-like_sf"/>
</dbReference>
<dbReference type="Gene3D" id="3.30.70.3290">
    <property type="match status" value="1"/>
</dbReference>
<dbReference type="Gene3D" id="3.40.47.10">
    <property type="match status" value="1"/>
</dbReference>
<dbReference type="Proteomes" id="UP000186391">
    <property type="component" value="Unassembled WGS sequence"/>
</dbReference>
<dbReference type="InterPro" id="IPR016035">
    <property type="entry name" value="Acyl_Trfase/lysoPLipase"/>
</dbReference>
<evidence type="ECO:0000256" key="4">
    <source>
        <dbReference type="ARBA" id="ARBA00022832"/>
    </source>
</evidence>
<keyword evidence="5" id="KW-0443">Lipid metabolism</keyword>
<gene>
    <name evidence="9" type="ORF">NIES592_07290</name>
</gene>
<dbReference type="InterPro" id="IPR014030">
    <property type="entry name" value="Ketoacyl_synth_N"/>
</dbReference>
<evidence type="ECO:0000259" key="7">
    <source>
        <dbReference type="PROSITE" id="PS50075"/>
    </source>
</evidence>
<dbReference type="InterPro" id="IPR020806">
    <property type="entry name" value="PKS_PP-bd"/>
</dbReference>
<dbReference type="InterPro" id="IPR057326">
    <property type="entry name" value="KR_dom"/>
</dbReference>
<dbReference type="PANTHER" id="PTHR43775:SF51">
    <property type="entry name" value="INACTIVE PHENOLPHTHIOCEROL SYNTHESIS POLYKETIDE SYNTHASE TYPE I PKS1-RELATED"/>
    <property type="match status" value="1"/>
</dbReference>